<feature type="chain" id="PRO_5026183098" evidence="1">
    <location>
        <begin position="20"/>
        <end position="242"/>
    </location>
</feature>
<dbReference type="Proteomes" id="UP000424468">
    <property type="component" value="Chromosome"/>
</dbReference>
<evidence type="ECO:0000256" key="1">
    <source>
        <dbReference type="SAM" id="SignalP"/>
    </source>
</evidence>
<keyword evidence="3" id="KW-1185">Reference proteome</keyword>
<reference evidence="2 3" key="1">
    <citation type="submission" date="2019-11" db="EMBL/GenBank/DDBJ databases">
        <title>Complete genome sequence of Spiroplasma tabanidicola TAUS-1 (DSM 22603).</title>
        <authorList>
            <person name="Huang C.-T."/>
            <person name="Lin Y.-C."/>
            <person name="Kuo C.-H."/>
        </authorList>
    </citation>
    <scope>NUCLEOTIDE SEQUENCE [LARGE SCALE GENOMIC DNA]</scope>
    <source>
        <strain evidence="2 3">TAUS-1</strain>
    </source>
</reference>
<gene>
    <name evidence="2" type="ORF">STABA_v1c04590</name>
</gene>
<dbReference type="AlphaFoldDB" id="A0A6I6CCH2"/>
<feature type="signal peptide" evidence="1">
    <location>
        <begin position="1"/>
        <end position="19"/>
    </location>
</feature>
<organism evidence="2 3">
    <name type="scientific">Spiroplasma tabanidicola</name>
    <dbReference type="NCBI Taxonomy" id="324079"/>
    <lineage>
        <taxon>Bacteria</taxon>
        <taxon>Bacillati</taxon>
        <taxon>Mycoplasmatota</taxon>
        <taxon>Mollicutes</taxon>
        <taxon>Entomoplasmatales</taxon>
        <taxon>Spiroplasmataceae</taxon>
        <taxon>Spiroplasma</taxon>
    </lineage>
</organism>
<protein>
    <submittedName>
        <fullName evidence="2">Uncharacterized protein</fullName>
    </submittedName>
</protein>
<accession>A0A6I6CCH2</accession>
<dbReference type="RefSeq" id="WP_156006170.1">
    <property type="nucleotide sequence ID" value="NZ_CP046276.1"/>
</dbReference>
<dbReference type="KEGG" id="stab:STABA_v1c04590"/>
<name>A0A6I6CCH2_9MOLU</name>
<evidence type="ECO:0000313" key="3">
    <source>
        <dbReference type="Proteomes" id="UP000424468"/>
    </source>
</evidence>
<keyword evidence="1" id="KW-0732">Signal</keyword>
<proteinExistence type="predicted"/>
<evidence type="ECO:0000313" key="2">
    <source>
        <dbReference type="EMBL" id="QGS51822.1"/>
    </source>
</evidence>
<dbReference type="EMBL" id="CP046276">
    <property type="protein sequence ID" value="QGS51822.1"/>
    <property type="molecule type" value="Genomic_DNA"/>
</dbReference>
<sequence>MKKILKSLFCISLSLFLFAKKENIKIYENNNYDNNVLCVNSVSKNFMILNSYEDESKHEVDLEYDKDYNKYSSSIKAYFPSITNDKVKRIYEITNRSYGIGQRYLYDFDYEKSSLEFDLSLFNENKEKVQNIIIEANSNENRSLLKNYFNYLTNLVSNVNLKNNSFIRISINKYTGIFGYISNYLNLYGCDGINNDVLLYKVKIPERINNNKVNLVKLFDAKINLNIKYRPALQPYDNNNIL</sequence>